<feature type="transmembrane region" description="Helical" evidence="1">
    <location>
        <begin position="86"/>
        <end position="107"/>
    </location>
</feature>
<sequence length="156" mass="17852">MSEVNTNQGDGKKKPLIYRFTSSYTFLTFLLILPITATIIYIGFRGDLDKCNVIFKIWMLLFIIIGFILIMSAIAEKYHNECRYTIVGICSIIMIILLWALGFVLLFDFNKKGVCKKASPHVYNFVLSIVLIPSIITVILILILIYVNIIVCIYNE</sequence>
<feature type="transmembrane region" description="Helical" evidence="1">
    <location>
        <begin position="21"/>
        <end position="42"/>
    </location>
</feature>
<keyword evidence="1" id="KW-1133">Transmembrane helix</keyword>
<evidence type="ECO:0000256" key="1">
    <source>
        <dbReference type="SAM" id="Phobius"/>
    </source>
</evidence>
<keyword evidence="1" id="KW-0472">Membrane</keyword>
<feature type="transmembrane region" description="Helical" evidence="1">
    <location>
        <begin position="127"/>
        <end position="154"/>
    </location>
</feature>
<reference evidence="2" key="1">
    <citation type="journal article" date="2019" name="MBio">
        <title>Virus Genomes from Deep Sea Sediments Expand the Ocean Megavirome and Support Independent Origins of Viral Gigantism.</title>
        <authorList>
            <person name="Backstrom D."/>
            <person name="Yutin N."/>
            <person name="Jorgensen S.L."/>
            <person name="Dharamshi J."/>
            <person name="Homa F."/>
            <person name="Zaremba-Niedwiedzka K."/>
            <person name="Spang A."/>
            <person name="Wolf Y.I."/>
            <person name="Koonin E.V."/>
            <person name="Ettema T.J."/>
        </authorList>
    </citation>
    <scope>NUCLEOTIDE SEQUENCE</scope>
</reference>
<feature type="transmembrane region" description="Helical" evidence="1">
    <location>
        <begin position="54"/>
        <end position="74"/>
    </location>
</feature>
<dbReference type="EMBL" id="MK500578">
    <property type="protein sequence ID" value="QBK92555.1"/>
    <property type="molecule type" value="Genomic_DNA"/>
</dbReference>
<organism evidence="2">
    <name type="scientific">Pithovirus LCPAC401</name>
    <dbReference type="NCBI Taxonomy" id="2506595"/>
    <lineage>
        <taxon>Viruses</taxon>
        <taxon>Pithoviruses</taxon>
    </lineage>
</organism>
<name>A0A481ZAQ9_9VIRU</name>
<protein>
    <recommendedName>
        <fullName evidence="3">Transmembrane protein</fullName>
    </recommendedName>
</protein>
<keyword evidence="1" id="KW-0812">Transmembrane</keyword>
<accession>A0A481ZAQ9</accession>
<gene>
    <name evidence="2" type="ORF">LCPAC401_01930</name>
</gene>
<proteinExistence type="predicted"/>
<evidence type="ECO:0008006" key="3">
    <source>
        <dbReference type="Google" id="ProtNLM"/>
    </source>
</evidence>
<evidence type="ECO:0000313" key="2">
    <source>
        <dbReference type="EMBL" id="QBK92555.1"/>
    </source>
</evidence>